<organism evidence="1 2">
    <name type="scientific">Stieleria varia</name>
    <dbReference type="NCBI Taxonomy" id="2528005"/>
    <lineage>
        <taxon>Bacteria</taxon>
        <taxon>Pseudomonadati</taxon>
        <taxon>Planctomycetota</taxon>
        <taxon>Planctomycetia</taxon>
        <taxon>Pirellulales</taxon>
        <taxon>Pirellulaceae</taxon>
        <taxon>Stieleria</taxon>
    </lineage>
</organism>
<dbReference type="AlphaFoldDB" id="A0A5C6AND7"/>
<proteinExistence type="predicted"/>
<name>A0A5C6AND7_9BACT</name>
<reference evidence="1 2" key="1">
    <citation type="submission" date="2019-02" db="EMBL/GenBank/DDBJ databases">
        <title>Deep-cultivation of Planctomycetes and their phenomic and genomic characterization uncovers novel biology.</title>
        <authorList>
            <person name="Wiegand S."/>
            <person name="Jogler M."/>
            <person name="Boedeker C."/>
            <person name="Pinto D."/>
            <person name="Vollmers J."/>
            <person name="Rivas-Marin E."/>
            <person name="Kohn T."/>
            <person name="Peeters S.H."/>
            <person name="Heuer A."/>
            <person name="Rast P."/>
            <person name="Oberbeckmann S."/>
            <person name="Bunk B."/>
            <person name="Jeske O."/>
            <person name="Meyerdierks A."/>
            <person name="Storesund J.E."/>
            <person name="Kallscheuer N."/>
            <person name="Luecker S."/>
            <person name="Lage O.M."/>
            <person name="Pohl T."/>
            <person name="Merkel B.J."/>
            <person name="Hornburger P."/>
            <person name="Mueller R.-W."/>
            <person name="Bruemmer F."/>
            <person name="Labrenz M."/>
            <person name="Spormann A.M."/>
            <person name="Op Den Camp H."/>
            <person name="Overmann J."/>
            <person name="Amann R."/>
            <person name="Jetten M.S.M."/>
            <person name="Mascher T."/>
            <person name="Medema M.H."/>
            <person name="Devos D.P."/>
            <person name="Kaster A.-K."/>
            <person name="Ovreas L."/>
            <person name="Rohde M."/>
            <person name="Galperin M.Y."/>
            <person name="Jogler C."/>
        </authorList>
    </citation>
    <scope>NUCLEOTIDE SEQUENCE [LARGE SCALE GENOMIC DNA]</scope>
    <source>
        <strain evidence="1 2">Pla52n</strain>
    </source>
</reference>
<gene>
    <name evidence="1" type="ORF">Pla52n_43880</name>
</gene>
<accession>A0A5C6AND7</accession>
<evidence type="ECO:0000313" key="1">
    <source>
        <dbReference type="EMBL" id="TWU01017.1"/>
    </source>
</evidence>
<keyword evidence="2" id="KW-1185">Reference proteome</keyword>
<sequence length="97" mass="10998">MIRIVVQADVADQIRRSDGQIELVDDQGNRVGVVRRPPTDDEIKFAKSRIGSTGPKFTVDELIAKVEALGVTKYCCRWKPLKTYCVSPWRAVPNRRL</sequence>
<comment type="caution">
    <text evidence="1">The sequence shown here is derived from an EMBL/GenBank/DDBJ whole genome shotgun (WGS) entry which is preliminary data.</text>
</comment>
<dbReference type="EMBL" id="SJPN01000005">
    <property type="protein sequence ID" value="TWU01017.1"/>
    <property type="molecule type" value="Genomic_DNA"/>
</dbReference>
<evidence type="ECO:0000313" key="2">
    <source>
        <dbReference type="Proteomes" id="UP000320176"/>
    </source>
</evidence>
<protein>
    <submittedName>
        <fullName evidence="1">Uncharacterized protein</fullName>
    </submittedName>
</protein>
<dbReference type="Proteomes" id="UP000320176">
    <property type="component" value="Unassembled WGS sequence"/>
</dbReference>